<name>A0ABV5FH31_9FLAO</name>
<reference evidence="1 2" key="1">
    <citation type="submission" date="2024-09" db="EMBL/GenBank/DDBJ databases">
        <authorList>
            <person name="Sun Q."/>
            <person name="Mori K."/>
        </authorList>
    </citation>
    <scope>NUCLEOTIDE SEQUENCE [LARGE SCALE GENOMIC DNA]</scope>
    <source>
        <strain evidence="1 2">CECT 7908</strain>
    </source>
</reference>
<gene>
    <name evidence="1" type="ORF">ACFFUQ_00425</name>
</gene>
<proteinExistence type="predicted"/>
<accession>A0ABV5FH31</accession>
<sequence length="149" mass="17808">MSLEQKKNYFEELYKNIEKYGFHTTYIMEEIGLTPFGYSTGIYENFKIPELFISGLPYNLTGELIQNYVEKYKFGTISINERIEDLTNRFLVYFIKVENKVLSEHTLSTIKYYDNDEYEYLQLIFPDLNGNFPNEPNYNYDQKVFGDLL</sequence>
<dbReference type="Pfam" id="PF14081">
    <property type="entry name" value="DUF4262"/>
    <property type="match status" value="1"/>
</dbReference>
<keyword evidence="2" id="KW-1185">Reference proteome</keyword>
<dbReference type="RefSeq" id="WP_290264991.1">
    <property type="nucleotide sequence ID" value="NZ_JAUFQQ010000003.1"/>
</dbReference>
<dbReference type="Proteomes" id="UP001589589">
    <property type="component" value="Unassembled WGS sequence"/>
</dbReference>
<comment type="caution">
    <text evidence="1">The sequence shown here is derived from an EMBL/GenBank/DDBJ whole genome shotgun (WGS) entry which is preliminary data.</text>
</comment>
<evidence type="ECO:0000313" key="1">
    <source>
        <dbReference type="EMBL" id="MFB9062466.1"/>
    </source>
</evidence>
<organism evidence="1 2">
    <name type="scientific">Flavobacterium branchiarum</name>
    <dbReference type="NCBI Taxonomy" id="1114870"/>
    <lineage>
        <taxon>Bacteria</taxon>
        <taxon>Pseudomonadati</taxon>
        <taxon>Bacteroidota</taxon>
        <taxon>Flavobacteriia</taxon>
        <taxon>Flavobacteriales</taxon>
        <taxon>Flavobacteriaceae</taxon>
        <taxon>Flavobacterium</taxon>
    </lineage>
</organism>
<dbReference type="EMBL" id="JBHMEX010000001">
    <property type="protein sequence ID" value="MFB9062466.1"/>
    <property type="molecule type" value="Genomic_DNA"/>
</dbReference>
<dbReference type="InterPro" id="IPR025358">
    <property type="entry name" value="DUF4262"/>
</dbReference>
<protein>
    <submittedName>
        <fullName evidence="1">DUF4262 domain-containing protein</fullName>
    </submittedName>
</protein>
<evidence type="ECO:0000313" key="2">
    <source>
        <dbReference type="Proteomes" id="UP001589589"/>
    </source>
</evidence>